<dbReference type="EMBL" id="JAGSOG010000071">
    <property type="protein sequence ID" value="MBR7834800.1"/>
    <property type="molecule type" value="Genomic_DNA"/>
</dbReference>
<sequence>MPETVEYGLLGPVTVHCDGLPAALPRRQRELLAALLLSAGRVVSVEALLVTLWGAAPPPTARASLHNHVKRLRSVLDAGREPAERRLLTEPGGYLLRLGADVLDVTRAETLLAAARSAARAEDWAETCELAADALALWRGEPLADLGSDALAREAPRLSELRLQVWETRLEAQMHLGRNAEVISELRALAQEHPLREQLHGLLMLALYRCGRRAEALAVYRAARHVLVSELGSEPTPELQRLHQEILSDEPAAPAPAPTAVPRQLPPPVAGFVGRESELAGLTAYLDHAAHDGATMVISAIGGTAGVGKTALAVRWAHSAAARFPDGQLYVNLRGYDPQDPVDADDALAGFLVALGVAAPRIPAGRGERIAAYRSLLADRRVLIVLDNARRLEQIRPLLPGAPGCAVLVTSREALGGLVARDGAVRLDLDVLAPNAAAQLLRELIGERARRDEAAARMLAELCCGLPLALRIAAELAALRPGAELAEIAEDLADSRHRLDAFDAGGDEASAIRAVFSWSYRTLEPEVARAFRLGALHPGPAFDAYAAAALLGTDLPGARRLLDRLARAYLVQHAGPGRYAMHDLLRAYARELAAAEESEAERRAALTRLFDLYLHTAAQCADALFPAESSRRPAVAAPPGPIPRVANPSAATAWLDAERANLVATALHATGFGWPDHTTRLSVILYRYLDAEGHFSEAALVHTQARRAAALLADVSAEAAALRQLASVDFRQGRFAAAADQLNLALSLLAAVGDTRGQTHTVHNLGLVERHQGRFLDAIGHLRQALALNRAQGDTLGVARTLMNLAVTERSLGQFGPAVEHLTESLVLYRELRDRMGRDALTVAGEADALTNLGVVDLRLGHAVQAADRHRQAIALYRSVEDQRGLVEAMVNLGAAERHQGLYPMAGRHLEQAVALCRELGDRYCEADAHANLGVVYLRDGRHPQAADELRLALALYRDLGDQAGLAQALESLGQARAAVPHGRSG</sequence>
<dbReference type="Pfam" id="PF03704">
    <property type="entry name" value="BTAD"/>
    <property type="match status" value="1"/>
</dbReference>
<dbReference type="InterPro" id="IPR036388">
    <property type="entry name" value="WH-like_DNA-bd_sf"/>
</dbReference>
<dbReference type="InterPro" id="IPR011990">
    <property type="entry name" value="TPR-like_helical_dom_sf"/>
</dbReference>
<evidence type="ECO:0000256" key="1">
    <source>
        <dbReference type="ARBA" id="ARBA00005820"/>
    </source>
</evidence>
<dbReference type="InterPro" id="IPR027417">
    <property type="entry name" value="P-loop_NTPase"/>
</dbReference>
<dbReference type="SMART" id="SM00862">
    <property type="entry name" value="Trans_reg_C"/>
    <property type="match status" value="1"/>
</dbReference>
<evidence type="ECO:0000256" key="4">
    <source>
        <dbReference type="ARBA" id="ARBA00023163"/>
    </source>
</evidence>
<dbReference type="InterPro" id="IPR005158">
    <property type="entry name" value="BTAD"/>
</dbReference>
<dbReference type="SUPFAM" id="SSF48452">
    <property type="entry name" value="TPR-like"/>
    <property type="match status" value="3"/>
</dbReference>
<dbReference type="SUPFAM" id="SSF52540">
    <property type="entry name" value="P-loop containing nucleoside triphosphate hydrolases"/>
    <property type="match status" value="1"/>
</dbReference>
<dbReference type="PROSITE" id="PS50005">
    <property type="entry name" value="TPR"/>
    <property type="match status" value="1"/>
</dbReference>
<dbReference type="GO" id="GO:0043531">
    <property type="term" value="F:ADP binding"/>
    <property type="evidence" value="ECO:0007669"/>
    <property type="project" value="InterPro"/>
</dbReference>
<feature type="DNA-binding region" description="OmpR/PhoB-type" evidence="6">
    <location>
        <begin position="1"/>
        <end position="98"/>
    </location>
</feature>
<dbReference type="GO" id="GO:0000160">
    <property type="term" value="P:phosphorelay signal transduction system"/>
    <property type="evidence" value="ECO:0007669"/>
    <property type="project" value="InterPro"/>
</dbReference>
<name>A0A941ELV6_9ACTN</name>
<gene>
    <name evidence="8" type="ORF">KDL01_16105</name>
</gene>
<keyword evidence="9" id="KW-1185">Reference proteome</keyword>
<evidence type="ECO:0000256" key="2">
    <source>
        <dbReference type="ARBA" id="ARBA00023015"/>
    </source>
</evidence>
<dbReference type="PANTHER" id="PTHR35807">
    <property type="entry name" value="TRANSCRIPTIONAL REGULATOR REDD-RELATED"/>
    <property type="match status" value="1"/>
</dbReference>
<feature type="repeat" description="TPR" evidence="5">
    <location>
        <begin position="927"/>
        <end position="960"/>
    </location>
</feature>
<evidence type="ECO:0000313" key="8">
    <source>
        <dbReference type="EMBL" id="MBR7834800.1"/>
    </source>
</evidence>
<evidence type="ECO:0000313" key="9">
    <source>
        <dbReference type="Proteomes" id="UP000675781"/>
    </source>
</evidence>
<keyword evidence="2" id="KW-0805">Transcription regulation</keyword>
<protein>
    <submittedName>
        <fullName evidence="8">Tetratricopeptide repeat protein</fullName>
    </submittedName>
</protein>
<dbReference type="Pfam" id="PF00486">
    <property type="entry name" value="Trans_reg_C"/>
    <property type="match status" value="1"/>
</dbReference>
<dbReference type="InterPro" id="IPR051677">
    <property type="entry name" value="AfsR-DnrI-RedD_regulator"/>
</dbReference>
<dbReference type="SMART" id="SM00028">
    <property type="entry name" value="TPR"/>
    <property type="match status" value="6"/>
</dbReference>
<keyword evidence="3 6" id="KW-0238">DNA-binding</keyword>
<dbReference type="Gene3D" id="1.10.10.10">
    <property type="entry name" value="Winged helix-like DNA-binding domain superfamily/Winged helix DNA-binding domain"/>
    <property type="match status" value="1"/>
</dbReference>
<accession>A0A941ELV6</accession>
<evidence type="ECO:0000256" key="5">
    <source>
        <dbReference type="PROSITE-ProRule" id="PRU00339"/>
    </source>
</evidence>
<dbReference type="SUPFAM" id="SSF46894">
    <property type="entry name" value="C-terminal effector domain of the bipartite response regulators"/>
    <property type="match status" value="1"/>
</dbReference>
<dbReference type="AlphaFoldDB" id="A0A941ELV6"/>
<dbReference type="InterPro" id="IPR016032">
    <property type="entry name" value="Sig_transdc_resp-reg_C-effctor"/>
</dbReference>
<evidence type="ECO:0000256" key="3">
    <source>
        <dbReference type="ARBA" id="ARBA00023125"/>
    </source>
</evidence>
<dbReference type="InterPro" id="IPR019734">
    <property type="entry name" value="TPR_rpt"/>
</dbReference>
<reference evidence="8" key="1">
    <citation type="submission" date="2021-04" db="EMBL/GenBank/DDBJ databases">
        <title>Genome based classification of Actinospica acidithermotolerans sp. nov., an actinobacterium isolated from an Indonesian hot spring.</title>
        <authorList>
            <person name="Kusuma A.B."/>
            <person name="Putra K.E."/>
            <person name="Nafisah S."/>
            <person name="Loh J."/>
            <person name="Nouioui I."/>
            <person name="Goodfellow M."/>
        </authorList>
    </citation>
    <scope>NUCLEOTIDE SEQUENCE</scope>
    <source>
        <strain evidence="8">CSCA 57</strain>
    </source>
</reference>
<dbReference type="GO" id="GO:0006355">
    <property type="term" value="P:regulation of DNA-templated transcription"/>
    <property type="evidence" value="ECO:0007669"/>
    <property type="project" value="InterPro"/>
</dbReference>
<proteinExistence type="inferred from homology"/>
<evidence type="ECO:0000256" key="6">
    <source>
        <dbReference type="PROSITE-ProRule" id="PRU01091"/>
    </source>
</evidence>
<feature type="domain" description="OmpR/PhoB-type" evidence="7">
    <location>
        <begin position="1"/>
        <end position="98"/>
    </location>
</feature>
<keyword evidence="5" id="KW-0802">TPR repeat</keyword>
<dbReference type="InterPro" id="IPR001867">
    <property type="entry name" value="OmpR/PhoB-type_DNA-bd"/>
</dbReference>
<dbReference type="SMART" id="SM01043">
    <property type="entry name" value="BTAD"/>
    <property type="match status" value="1"/>
</dbReference>
<dbReference type="PANTHER" id="PTHR35807:SF1">
    <property type="entry name" value="TRANSCRIPTIONAL REGULATOR REDD"/>
    <property type="match status" value="1"/>
</dbReference>
<dbReference type="PRINTS" id="PR00364">
    <property type="entry name" value="DISEASERSIST"/>
</dbReference>
<dbReference type="Gene3D" id="1.25.40.10">
    <property type="entry name" value="Tetratricopeptide repeat domain"/>
    <property type="match status" value="3"/>
</dbReference>
<dbReference type="CDD" id="cd15831">
    <property type="entry name" value="BTAD"/>
    <property type="match status" value="1"/>
</dbReference>
<dbReference type="Gene3D" id="3.40.50.300">
    <property type="entry name" value="P-loop containing nucleotide triphosphate hydrolases"/>
    <property type="match status" value="1"/>
</dbReference>
<comment type="similarity">
    <text evidence="1">Belongs to the AfsR/DnrI/RedD regulatory family.</text>
</comment>
<organism evidence="8 9">
    <name type="scientific">Actinospica durhamensis</name>
    <dbReference type="NCBI Taxonomy" id="1508375"/>
    <lineage>
        <taxon>Bacteria</taxon>
        <taxon>Bacillati</taxon>
        <taxon>Actinomycetota</taxon>
        <taxon>Actinomycetes</taxon>
        <taxon>Catenulisporales</taxon>
        <taxon>Actinospicaceae</taxon>
        <taxon>Actinospica</taxon>
    </lineage>
</organism>
<dbReference type="RefSeq" id="WP_212529313.1">
    <property type="nucleotide sequence ID" value="NZ_JAGSOG010000071.1"/>
</dbReference>
<dbReference type="GO" id="GO:0003677">
    <property type="term" value="F:DNA binding"/>
    <property type="evidence" value="ECO:0007669"/>
    <property type="project" value="UniProtKB-UniRule"/>
</dbReference>
<dbReference type="PROSITE" id="PS51755">
    <property type="entry name" value="OMPR_PHOB"/>
    <property type="match status" value="1"/>
</dbReference>
<keyword evidence="4" id="KW-0804">Transcription</keyword>
<comment type="caution">
    <text evidence="8">The sequence shown here is derived from an EMBL/GenBank/DDBJ whole genome shotgun (WGS) entry which is preliminary data.</text>
</comment>
<evidence type="ECO:0000259" key="7">
    <source>
        <dbReference type="PROSITE" id="PS51755"/>
    </source>
</evidence>
<dbReference type="Proteomes" id="UP000675781">
    <property type="component" value="Unassembled WGS sequence"/>
</dbReference>
<dbReference type="Pfam" id="PF13424">
    <property type="entry name" value="TPR_12"/>
    <property type="match status" value="2"/>
</dbReference>